<reference evidence="1 2" key="1">
    <citation type="submission" date="2009-07" db="EMBL/GenBank/DDBJ databases">
        <authorList>
            <person name="Madupu R."/>
            <person name="Sebastian Y."/>
            <person name="Durkin A.S."/>
            <person name="Torralba M."/>
            <person name="Methe B."/>
            <person name="Sutton G.G."/>
            <person name="Strausberg R.L."/>
            <person name="Nelson K.E."/>
        </authorList>
    </citation>
    <scope>NUCLEOTIDE SEQUENCE [LARGE SCALE GENOMIC DNA]</scope>
    <source>
        <strain evidence="1 2">RM3268</strain>
    </source>
</reference>
<sequence length="52" mass="6049">MRVLQKRSCTDDANVRQIIINLKRSGAARSHQICRKFYGKFKTQFFGVNMAD</sequence>
<organism evidence="1 2">
    <name type="scientific">Campylobacter gracilis RM3268</name>
    <dbReference type="NCBI Taxonomy" id="553220"/>
    <lineage>
        <taxon>Bacteria</taxon>
        <taxon>Pseudomonadati</taxon>
        <taxon>Campylobacterota</taxon>
        <taxon>Epsilonproteobacteria</taxon>
        <taxon>Campylobacterales</taxon>
        <taxon>Campylobacteraceae</taxon>
        <taxon>Campylobacter</taxon>
    </lineage>
</organism>
<dbReference type="EMBL" id="ACYG01000031">
    <property type="protein sequence ID" value="EEV16414.1"/>
    <property type="molecule type" value="Genomic_DNA"/>
</dbReference>
<keyword evidence="2" id="KW-1185">Reference proteome</keyword>
<evidence type="ECO:0000313" key="2">
    <source>
        <dbReference type="Proteomes" id="UP000005709"/>
    </source>
</evidence>
<dbReference type="Proteomes" id="UP000005709">
    <property type="component" value="Unassembled WGS sequence"/>
</dbReference>
<comment type="caution">
    <text evidence="1">The sequence shown here is derived from an EMBL/GenBank/DDBJ whole genome shotgun (WGS) entry which is preliminary data.</text>
</comment>
<accession>C8PKZ9</accession>
<evidence type="ECO:0000313" key="1">
    <source>
        <dbReference type="EMBL" id="EEV16414.1"/>
    </source>
</evidence>
<gene>
    <name evidence="1" type="ORF">CAMGR0001_2789</name>
</gene>
<protein>
    <submittedName>
        <fullName evidence="1">Uncharacterized protein</fullName>
    </submittedName>
</protein>
<name>C8PKZ9_9BACT</name>
<dbReference type="AlphaFoldDB" id="C8PKZ9"/>
<proteinExistence type="predicted"/>